<proteinExistence type="inferred from homology"/>
<dbReference type="NCBIfam" id="TIGR00174">
    <property type="entry name" value="miaA"/>
    <property type="match status" value="1"/>
</dbReference>
<evidence type="ECO:0000256" key="10">
    <source>
        <dbReference type="HAMAP-Rule" id="MF_00185"/>
    </source>
</evidence>
<organism evidence="14 15">
    <name type="scientific">Cyclobacterium plantarum</name>
    <dbReference type="NCBI Taxonomy" id="2716263"/>
    <lineage>
        <taxon>Bacteria</taxon>
        <taxon>Pseudomonadati</taxon>
        <taxon>Bacteroidota</taxon>
        <taxon>Cytophagia</taxon>
        <taxon>Cytophagales</taxon>
        <taxon>Cyclobacteriaceae</taxon>
        <taxon>Cyclobacterium</taxon>
    </lineage>
</organism>
<evidence type="ECO:0000256" key="7">
    <source>
        <dbReference type="ARBA" id="ARBA00022840"/>
    </source>
</evidence>
<keyword evidence="8 10" id="KW-0460">Magnesium</keyword>
<dbReference type="HAMAP" id="MF_00185">
    <property type="entry name" value="IPP_trans"/>
    <property type="match status" value="1"/>
</dbReference>
<dbReference type="EC" id="2.5.1.75" evidence="10"/>
<evidence type="ECO:0000256" key="5">
    <source>
        <dbReference type="ARBA" id="ARBA00022694"/>
    </source>
</evidence>
<feature type="region of interest" description="Interaction with substrate tRNA" evidence="10">
    <location>
        <begin position="38"/>
        <end position="41"/>
    </location>
</feature>
<dbReference type="SUPFAM" id="SSF52540">
    <property type="entry name" value="P-loop containing nucleoside triphosphate hydrolases"/>
    <property type="match status" value="2"/>
</dbReference>
<reference evidence="14 15" key="1">
    <citation type="submission" date="2020-03" db="EMBL/GenBank/DDBJ databases">
        <title>Cyclobacterium plantarum sp. nov., a marine bacterium isolated from a coastal-marine wetland.</title>
        <authorList>
            <person name="Sanchez-Porro C."/>
            <person name="Ventosa A."/>
            <person name="Amoozegar M."/>
        </authorList>
    </citation>
    <scope>NUCLEOTIDE SEQUENCE [LARGE SCALE GENOMIC DNA]</scope>
    <source>
        <strain evidence="14 15">GBPx2</strain>
    </source>
</reference>
<feature type="site" description="Interaction with substrate tRNA" evidence="10">
    <location>
        <position position="126"/>
    </location>
</feature>
<dbReference type="InterPro" id="IPR018022">
    <property type="entry name" value="IPT"/>
</dbReference>
<feature type="binding site" evidence="10">
    <location>
        <begin position="15"/>
        <end position="20"/>
    </location>
    <ligand>
        <name>substrate</name>
    </ligand>
</feature>
<evidence type="ECO:0000256" key="3">
    <source>
        <dbReference type="ARBA" id="ARBA00005842"/>
    </source>
</evidence>
<dbReference type="PANTHER" id="PTHR11088:SF60">
    <property type="entry name" value="TRNA DIMETHYLALLYLTRANSFERASE"/>
    <property type="match status" value="1"/>
</dbReference>
<evidence type="ECO:0000256" key="1">
    <source>
        <dbReference type="ARBA" id="ARBA00001946"/>
    </source>
</evidence>
<evidence type="ECO:0000256" key="13">
    <source>
        <dbReference type="RuleBase" id="RU003785"/>
    </source>
</evidence>
<comment type="subunit">
    <text evidence="10">Monomer.</text>
</comment>
<evidence type="ECO:0000313" key="14">
    <source>
        <dbReference type="EMBL" id="NHE55724.1"/>
    </source>
</evidence>
<feature type="site" description="Interaction with substrate tRNA" evidence="10">
    <location>
        <position position="104"/>
    </location>
</feature>
<comment type="caution">
    <text evidence="10">Lacks conserved residue(s) required for the propagation of feature annotation.</text>
</comment>
<keyword evidence="5 10" id="KW-0819">tRNA processing</keyword>
<evidence type="ECO:0000256" key="8">
    <source>
        <dbReference type="ARBA" id="ARBA00022842"/>
    </source>
</evidence>
<keyword evidence="4 10" id="KW-0808">Transferase</keyword>
<comment type="cofactor">
    <cofactor evidence="1 10">
        <name>Mg(2+)</name>
        <dbReference type="ChEBI" id="CHEBI:18420"/>
    </cofactor>
</comment>
<dbReference type="GO" id="GO:0052381">
    <property type="term" value="F:tRNA dimethylallyltransferase activity"/>
    <property type="evidence" value="ECO:0007669"/>
    <property type="project" value="UniProtKB-EC"/>
</dbReference>
<dbReference type="Gene3D" id="3.40.50.300">
    <property type="entry name" value="P-loop containing nucleotide triphosphate hydrolases"/>
    <property type="match status" value="1"/>
</dbReference>
<name>A0ABX0H1Q8_9BACT</name>
<gene>
    <name evidence="10 14" type="primary">miaA</name>
    <name evidence="14" type="ORF">G9Q97_02730</name>
</gene>
<dbReference type="InterPro" id="IPR027417">
    <property type="entry name" value="P-loop_NTPase"/>
</dbReference>
<evidence type="ECO:0000256" key="2">
    <source>
        <dbReference type="ARBA" id="ARBA00003213"/>
    </source>
</evidence>
<comment type="catalytic activity">
    <reaction evidence="9 10 11">
        <text>adenosine(37) in tRNA + dimethylallyl diphosphate = N(6)-dimethylallyladenosine(37) in tRNA + diphosphate</text>
        <dbReference type="Rhea" id="RHEA:26482"/>
        <dbReference type="Rhea" id="RHEA-COMP:10162"/>
        <dbReference type="Rhea" id="RHEA-COMP:10375"/>
        <dbReference type="ChEBI" id="CHEBI:33019"/>
        <dbReference type="ChEBI" id="CHEBI:57623"/>
        <dbReference type="ChEBI" id="CHEBI:74411"/>
        <dbReference type="ChEBI" id="CHEBI:74415"/>
        <dbReference type="EC" id="2.5.1.75"/>
    </reaction>
</comment>
<dbReference type="RefSeq" id="WP_166142874.1">
    <property type="nucleotide sequence ID" value="NZ_JAANYN010000001.1"/>
</dbReference>
<accession>A0ABX0H1Q8</accession>
<dbReference type="PANTHER" id="PTHR11088">
    <property type="entry name" value="TRNA DIMETHYLALLYLTRANSFERASE"/>
    <property type="match status" value="1"/>
</dbReference>
<evidence type="ECO:0000256" key="9">
    <source>
        <dbReference type="ARBA" id="ARBA00049563"/>
    </source>
</evidence>
<sequence length="304" mass="35558">MTPINKILLVVAGPTAVGKTDLCINLAKKFNTSIISSDSRQFFREMNVGTAKPGTEDLKKVPHFFIDNKSIHDPYDVKAFEKDALHLIGNLFIDQDLLVMTGGSGLYIDAVVDGLDEMPETDQQIREELNLKYRNGGLPELQNRLLDLDPEYFQQVDLNNPQRLIRALEVCLSTGKPFSRFRKKSKKSRPFRTLKIALSRDREELYARIDQRMDEMIRNGLFEEAAQLYPYRELNALQTVGYKEIFGYLDREYDREEAIRLLKRNSRRYAKRQLTWLRRDPDYVWFHPQSYTEIQSWILAQISR</sequence>
<comment type="similarity">
    <text evidence="3 10 13">Belongs to the IPP transferase family.</text>
</comment>
<feature type="region of interest" description="Interaction with substrate tRNA" evidence="10">
    <location>
        <begin position="162"/>
        <end position="166"/>
    </location>
</feature>
<evidence type="ECO:0000256" key="11">
    <source>
        <dbReference type="RuleBase" id="RU003783"/>
    </source>
</evidence>
<comment type="function">
    <text evidence="2 10 12">Catalyzes the transfer of a dimethylallyl group onto the adenine at position 37 in tRNAs that read codons beginning with uridine, leading to the formation of N6-(dimethylallyl)adenosine (i(6)A).</text>
</comment>
<feature type="binding site" evidence="10">
    <location>
        <begin position="13"/>
        <end position="20"/>
    </location>
    <ligand>
        <name>ATP</name>
        <dbReference type="ChEBI" id="CHEBI:30616"/>
    </ligand>
</feature>
<evidence type="ECO:0000256" key="4">
    <source>
        <dbReference type="ARBA" id="ARBA00022679"/>
    </source>
</evidence>
<dbReference type="EMBL" id="JAANYN010000001">
    <property type="protein sequence ID" value="NHE55724.1"/>
    <property type="molecule type" value="Genomic_DNA"/>
</dbReference>
<evidence type="ECO:0000313" key="15">
    <source>
        <dbReference type="Proteomes" id="UP000649799"/>
    </source>
</evidence>
<dbReference type="Proteomes" id="UP000649799">
    <property type="component" value="Unassembled WGS sequence"/>
</dbReference>
<dbReference type="InterPro" id="IPR039657">
    <property type="entry name" value="Dimethylallyltransferase"/>
</dbReference>
<keyword evidence="6 10" id="KW-0547">Nucleotide-binding</keyword>
<dbReference type="Gene3D" id="1.10.20.140">
    <property type="match status" value="1"/>
</dbReference>
<evidence type="ECO:0000256" key="12">
    <source>
        <dbReference type="RuleBase" id="RU003784"/>
    </source>
</evidence>
<comment type="caution">
    <text evidence="14">The sequence shown here is derived from an EMBL/GenBank/DDBJ whole genome shotgun (WGS) entry which is preliminary data.</text>
</comment>
<protein>
    <recommendedName>
        <fullName evidence="10">tRNA dimethylallyltransferase</fullName>
        <ecNumber evidence="10">2.5.1.75</ecNumber>
    </recommendedName>
    <alternativeName>
        <fullName evidence="10">Dimethylallyl diphosphate:tRNA dimethylallyltransferase</fullName>
        <shortName evidence="10">DMAPP:tRNA dimethylallyltransferase</shortName>
        <shortName evidence="10">DMATase</shortName>
    </alternativeName>
    <alternativeName>
        <fullName evidence="10">Isopentenyl-diphosphate:tRNA isopentenyltransferase</fullName>
        <shortName evidence="10">IPP transferase</shortName>
        <shortName evidence="10">IPPT</shortName>
        <shortName evidence="10">IPTase</shortName>
    </alternativeName>
</protein>
<evidence type="ECO:0000256" key="6">
    <source>
        <dbReference type="ARBA" id="ARBA00022741"/>
    </source>
</evidence>
<dbReference type="Pfam" id="PF01715">
    <property type="entry name" value="IPPT"/>
    <property type="match status" value="1"/>
</dbReference>
<keyword evidence="15" id="KW-1185">Reference proteome</keyword>
<keyword evidence="7 10" id="KW-0067">ATP-binding</keyword>